<evidence type="ECO:0000313" key="13">
    <source>
        <dbReference type="Proteomes" id="UP000291084"/>
    </source>
</evidence>
<dbReference type="FunFam" id="1.10.287.280:FF:000001">
    <property type="entry name" value="DNA-directed RNA polymerase"/>
    <property type="match status" value="1"/>
</dbReference>
<dbReference type="SMART" id="SM01311">
    <property type="entry name" value="RPOL_N"/>
    <property type="match status" value="1"/>
</dbReference>
<keyword evidence="10" id="KW-0175">Coiled coil</keyword>
<keyword evidence="4 9" id="KW-0808">Transferase</keyword>
<evidence type="ECO:0000259" key="11">
    <source>
        <dbReference type="SMART" id="SM01311"/>
    </source>
</evidence>
<dbReference type="OrthoDB" id="276422at2759"/>
<gene>
    <name evidence="12" type="primary">Vigan.01G297400</name>
    <name evidence="12" type="ORF">VIGAN_01297400</name>
</gene>
<evidence type="ECO:0000256" key="5">
    <source>
        <dbReference type="ARBA" id="ARBA00022695"/>
    </source>
</evidence>
<dbReference type="PROSITE" id="PS00489">
    <property type="entry name" value="RNA_POL_PHAGE_2"/>
    <property type="match status" value="1"/>
</dbReference>
<dbReference type="GO" id="GO:0034245">
    <property type="term" value="C:mitochondrial DNA-directed RNA polymerase complex"/>
    <property type="evidence" value="ECO:0007669"/>
    <property type="project" value="TreeGrafter"/>
</dbReference>
<accession>A0A0S3R3N7</accession>
<dbReference type="SUPFAM" id="SSF56672">
    <property type="entry name" value="DNA/RNA polymerases"/>
    <property type="match status" value="1"/>
</dbReference>
<dbReference type="PANTHER" id="PTHR10102:SF0">
    <property type="entry name" value="DNA-DIRECTED RNA POLYMERASE, MITOCHONDRIAL"/>
    <property type="match status" value="1"/>
</dbReference>
<dbReference type="EC" id="2.7.7.6" evidence="2 9"/>
<dbReference type="FunFam" id="1.10.1320.10:FF:000001">
    <property type="entry name" value="DNA-directed RNA polymerase"/>
    <property type="match status" value="1"/>
</dbReference>
<keyword evidence="5 9" id="KW-0548">Nucleotidyltransferase</keyword>
<dbReference type="AlphaFoldDB" id="A0A0S3R3N7"/>
<comment type="catalytic activity">
    <reaction evidence="8 9">
        <text>RNA(n) + a ribonucleoside 5'-triphosphate = RNA(n+1) + diphosphate</text>
        <dbReference type="Rhea" id="RHEA:21248"/>
        <dbReference type="Rhea" id="RHEA-COMP:14527"/>
        <dbReference type="Rhea" id="RHEA-COMP:17342"/>
        <dbReference type="ChEBI" id="CHEBI:33019"/>
        <dbReference type="ChEBI" id="CHEBI:61557"/>
        <dbReference type="ChEBI" id="CHEBI:140395"/>
        <dbReference type="EC" id="2.7.7.6"/>
    </reaction>
</comment>
<sequence>MDRFYGGFRGGCGFCLRSFLANRTLYNTLASLSPPLISKMWTKFAKRASSTVRNSFRLSSLSPRIIESQTSTKLNIYPCQGFARVGVSRSSFLFYEGFSSPSLMVADRGYATVAEAIESTDTEDDYEEVQELLEEMAKAEHKLDCNSYRYKVLKKRQIKMETEAWEEAAREYEELLEDMRVQKLAPNLPYMKSLFLGWFEPLRNAILADQELCKESKCRLSHAPYFNELPADMMAVVTMHKLMALLMTNTNGVGTARVIQATCQVGEAVEQEARIYQFMLREKRTASDNSSHLAPAVQRGRVIEEDEETEKKKTKLRKRVAGLMKKQKRQQAMGLVRDQDDWKPWGQEAQVKVGARLIDLLIETAFIQPPAKQFGDGPPDIRPAFKHTLKTLSNESQKETRRYGVIECDPLVQNGLEKSARHVVIPYMPMLVPPINWTRYDKGGYFFLPSYVMRIHGARQQREAVKRATKSQLDPVFEALDTLGNTKWRVNKRVLCVIDQIWANGGGLADLVDREDVPLPEEPDTEDEAEIRKWKWKVKAVKKENSEKHSQRCDIELKLAVARKMKDEEGFYYPHNLDFRGRAYPMHPYLNHLGSDLCRGILEFAEGRPLGKSGLHWLKIHLANLYAGGVDKLSHNDRIAFTENHLDDIFDSSDRPLEGNRWWLQAEDPFQCLAACMNLSEALRSPNPETTISHMPVHQDGSCNGLQHYAALGRDKLGAAAVNLVGGDQPADVYSGIAARVLEIMKSDAEKDPQTNPNALHARRLISQVDRKLVKQTVMTSVYGVTYIGAREQIKRRLKERCAIEDDIELFTAACYAARTTLTALEEMFEAARSIMDWLGDCAKVIASTNQAVRWITPLGLPVVQPYRQLGRHLIKTSLQILTLQRETDKVMAKRQRTAFPPNFVHSLDGSHMMMTAVACKRAGLNFAGVHDSYWTHACDVDEMNKILREKFVELYDAPVLENLSESFQKNFPTLNFPPLPERGDFDLREVLESTYFFN</sequence>
<evidence type="ECO:0000256" key="6">
    <source>
        <dbReference type="ARBA" id="ARBA00022946"/>
    </source>
</evidence>
<keyword evidence="3 9" id="KW-0240">DNA-directed RNA polymerase</keyword>
<proteinExistence type="inferred from homology"/>
<dbReference type="PANTHER" id="PTHR10102">
    <property type="entry name" value="DNA-DIRECTED RNA POLYMERASE, MITOCHONDRIAL"/>
    <property type="match status" value="1"/>
</dbReference>
<dbReference type="Proteomes" id="UP000291084">
    <property type="component" value="Chromosome 1"/>
</dbReference>
<evidence type="ECO:0000256" key="3">
    <source>
        <dbReference type="ARBA" id="ARBA00022478"/>
    </source>
</evidence>
<feature type="coiled-coil region" evidence="10">
    <location>
        <begin position="119"/>
        <end position="182"/>
    </location>
</feature>
<dbReference type="Pfam" id="PF00940">
    <property type="entry name" value="RNA_pol"/>
    <property type="match status" value="1"/>
</dbReference>
<feature type="domain" description="DNA-directed RNA polymerase N-terminal" evidence="11">
    <location>
        <begin position="155"/>
        <end position="485"/>
    </location>
</feature>
<comment type="function">
    <text evidence="9">DNA-dependent RNA polymerase catalyzes the transcription of DNA into RNA using the four ribonucleoside triphosphates as substrates.</text>
</comment>
<dbReference type="InterPro" id="IPR046950">
    <property type="entry name" value="DNA-dir_Rpol_C_phage-type"/>
</dbReference>
<comment type="similarity">
    <text evidence="1 9">Belongs to the phage and mitochondrial RNA polymerase family.</text>
</comment>
<evidence type="ECO:0000313" key="12">
    <source>
        <dbReference type="EMBL" id="BAT75158.1"/>
    </source>
</evidence>
<dbReference type="Gene3D" id="1.10.150.20">
    <property type="entry name" value="5' to 3' exonuclease, C-terminal subdomain"/>
    <property type="match status" value="1"/>
</dbReference>
<evidence type="ECO:0000256" key="10">
    <source>
        <dbReference type="SAM" id="Coils"/>
    </source>
</evidence>
<dbReference type="Pfam" id="PF14700">
    <property type="entry name" value="RPOL_N"/>
    <property type="match status" value="1"/>
</dbReference>
<dbReference type="FunFam" id="1.10.150.20:FF:000027">
    <property type="entry name" value="DNA-directed RNA polymerase"/>
    <property type="match status" value="1"/>
</dbReference>
<keyword evidence="7 9" id="KW-0804">Transcription</keyword>
<dbReference type="InterPro" id="IPR002092">
    <property type="entry name" value="DNA-dir_Rpol_phage-type"/>
</dbReference>
<keyword evidence="13" id="KW-1185">Reference proteome</keyword>
<dbReference type="FunFam" id="1.10.287.260:FF:000001">
    <property type="entry name" value="DNA-directed RNA polymerase"/>
    <property type="match status" value="1"/>
</dbReference>
<evidence type="ECO:0000256" key="7">
    <source>
        <dbReference type="ARBA" id="ARBA00023163"/>
    </source>
</evidence>
<dbReference type="PROSITE" id="PS00900">
    <property type="entry name" value="RNA_POL_PHAGE_1"/>
    <property type="match status" value="1"/>
</dbReference>
<dbReference type="Gene3D" id="1.10.287.280">
    <property type="match status" value="1"/>
</dbReference>
<keyword evidence="6" id="KW-0809">Transit peptide</keyword>
<evidence type="ECO:0000256" key="9">
    <source>
        <dbReference type="RuleBase" id="RU003805"/>
    </source>
</evidence>
<evidence type="ECO:0000256" key="8">
    <source>
        <dbReference type="ARBA" id="ARBA00048552"/>
    </source>
</evidence>
<organism evidence="12 13">
    <name type="scientific">Vigna angularis var. angularis</name>
    <dbReference type="NCBI Taxonomy" id="157739"/>
    <lineage>
        <taxon>Eukaryota</taxon>
        <taxon>Viridiplantae</taxon>
        <taxon>Streptophyta</taxon>
        <taxon>Embryophyta</taxon>
        <taxon>Tracheophyta</taxon>
        <taxon>Spermatophyta</taxon>
        <taxon>Magnoliopsida</taxon>
        <taxon>eudicotyledons</taxon>
        <taxon>Gunneridae</taxon>
        <taxon>Pentapetalae</taxon>
        <taxon>rosids</taxon>
        <taxon>fabids</taxon>
        <taxon>Fabales</taxon>
        <taxon>Fabaceae</taxon>
        <taxon>Papilionoideae</taxon>
        <taxon>50 kb inversion clade</taxon>
        <taxon>NPAAA clade</taxon>
        <taxon>indigoferoid/millettioid clade</taxon>
        <taxon>Phaseoleae</taxon>
        <taxon>Vigna</taxon>
    </lineage>
</organism>
<dbReference type="EMBL" id="AP015034">
    <property type="protein sequence ID" value="BAT75158.1"/>
    <property type="molecule type" value="Genomic_DNA"/>
</dbReference>
<evidence type="ECO:0000256" key="1">
    <source>
        <dbReference type="ARBA" id="ARBA00009493"/>
    </source>
</evidence>
<dbReference type="InterPro" id="IPR024075">
    <property type="entry name" value="DNA-dir_RNA_pol_helix_hairp_sf"/>
</dbReference>
<evidence type="ECO:0000256" key="2">
    <source>
        <dbReference type="ARBA" id="ARBA00012418"/>
    </source>
</evidence>
<dbReference type="Gene3D" id="1.10.1320.10">
    <property type="entry name" value="DNA-directed RNA polymerase, N-terminal domain"/>
    <property type="match status" value="1"/>
</dbReference>
<dbReference type="GO" id="GO:0003677">
    <property type="term" value="F:DNA binding"/>
    <property type="evidence" value="ECO:0007669"/>
    <property type="project" value="InterPro"/>
</dbReference>
<dbReference type="InterPro" id="IPR029262">
    <property type="entry name" value="RPOL_N"/>
</dbReference>
<dbReference type="GO" id="GO:0006390">
    <property type="term" value="P:mitochondrial transcription"/>
    <property type="evidence" value="ECO:0007669"/>
    <property type="project" value="TreeGrafter"/>
</dbReference>
<evidence type="ECO:0000256" key="4">
    <source>
        <dbReference type="ARBA" id="ARBA00022679"/>
    </source>
</evidence>
<dbReference type="Gene3D" id="1.10.287.260">
    <property type="match status" value="1"/>
</dbReference>
<dbReference type="InterPro" id="IPR037159">
    <property type="entry name" value="RNA_POL_N_sf"/>
</dbReference>
<dbReference type="InterPro" id="IPR043502">
    <property type="entry name" value="DNA/RNA_pol_sf"/>
</dbReference>
<reference evidence="12 13" key="1">
    <citation type="journal article" date="2015" name="Sci. Rep.">
        <title>The power of single molecule real-time sequencing technology in the de novo assembly of a eukaryotic genome.</title>
        <authorList>
            <person name="Sakai H."/>
            <person name="Naito K."/>
            <person name="Ogiso-Tanaka E."/>
            <person name="Takahashi Y."/>
            <person name="Iseki K."/>
            <person name="Muto C."/>
            <person name="Satou K."/>
            <person name="Teruya K."/>
            <person name="Shiroma A."/>
            <person name="Shimoji M."/>
            <person name="Hirano T."/>
            <person name="Itoh T."/>
            <person name="Kaga A."/>
            <person name="Tomooka N."/>
        </authorList>
    </citation>
    <scope>NUCLEOTIDE SEQUENCE [LARGE SCALE GENOMIC DNA]</scope>
    <source>
        <strain evidence="13">cv. Shumari</strain>
    </source>
</reference>
<name>A0A0S3R3N7_PHAAN</name>
<dbReference type="GO" id="GO:0003899">
    <property type="term" value="F:DNA-directed RNA polymerase activity"/>
    <property type="evidence" value="ECO:0007669"/>
    <property type="project" value="UniProtKB-EC"/>
</dbReference>
<protein>
    <recommendedName>
        <fullName evidence="2 9">DNA-directed RNA polymerase</fullName>
        <ecNumber evidence="2 9">2.7.7.6</ecNumber>
    </recommendedName>
</protein>